<evidence type="ECO:0000313" key="9">
    <source>
        <dbReference type="EMBL" id="TDO26538.1"/>
    </source>
</evidence>
<keyword evidence="1" id="KW-0813">Transport</keyword>
<dbReference type="Pfam" id="PF00034">
    <property type="entry name" value="Cytochrom_C"/>
    <property type="match status" value="1"/>
</dbReference>
<dbReference type="PANTHER" id="PTHR39425">
    <property type="entry name" value="LIPOPROTEIN CYTOCHROME C"/>
    <property type="match status" value="1"/>
</dbReference>
<keyword evidence="7" id="KW-0472">Membrane</keyword>
<dbReference type="Gene3D" id="3.90.10.10">
    <property type="entry name" value="Cytochrome C3"/>
    <property type="match status" value="2"/>
</dbReference>
<keyword evidence="7" id="KW-1133">Transmembrane helix</keyword>
<evidence type="ECO:0000256" key="3">
    <source>
        <dbReference type="ARBA" id="ARBA00022723"/>
    </source>
</evidence>
<dbReference type="SUPFAM" id="SSF48695">
    <property type="entry name" value="Multiheme cytochromes"/>
    <property type="match status" value="1"/>
</dbReference>
<evidence type="ECO:0000256" key="4">
    <source>
        <dbReference type="ARBA" id="ARBA00022982"/>
    </source>
</evidence>
<protein>
    <submittedName>
        <fullName evidence="9">Quinol:cytochrome c oxidoreductase pentaheme cytochrome subunit</fullName>
    </submittedName>
</protein>
<keyword evidence="7" id="KW-0812">Transmembrane</keyword>
<gene>
    <name evidence="9" type="ORF">BC659_1845</name>
</gene>
<keyword evidence="2 6" id="KW-0349">Heme</keyword>
<dbReference type="InterPro" id="IPR036280">
    <property type="entry name" value="Multihaem_cyt_sf"/>
</dbReference>
<keyword evidence="4" id="KW-0249">Electron transport</keyword>
<proteinExistence type="predicted"/>
<dbReference type="InterPro" id="IPR009056">
    <property type="entry name" value="Cyt_c-like_dom"/>
</dbReference>
<dbReference type="Gene3D" id="1.10.760.10">
    <property type="entry name" value="Cytochrome c-like domain"/>
    <property type="match status" value="1"/>
</dbReference>
<dbReference type="GO" id="GO:0046872">
    <property type="term" value="F:metal ion binding"/>
    <property type="evidence" value="ECO:0007669"/>
    <property type="project" value="UniProtKB-KW"/>
</dbReference>
<dbReference type="InterPro" id="IPR036909">
    <property type="entry name" value="Cyt_c-like_dom_sf"/>
</dbReference>
<dbReference type="Proteomes" id="UP000295741">
    <property type="component" value="Unassembled WGS sequence"/>
</dbReference>
<keyword evidence="5 6" id="KW-0408">Iron</keyword>
<dbReference type="GO" id="GO:0020037">
    <property type="term" value="F:heme binding"/>
    <property type="evidence" value="ECO:0007669"/>
    <property type="project" value="InterPro"/>
</dbReference>
<feature type="transmembrane region" description="Helical" evidence="7">
    <location>
        <begin position="218"/>
        <end position="235"/>
    </location>
</feature>
<evidence type="ECO:0000256" key="7">
    <source>
        <dbReference type="SAM" id="Phobius"/>
    </source>
</evidence>
<feature type="domain" description="Cytochrome c" evidence="8">
    <location>
        <begin position="51"/>
        <end position="144"/>
    </location>
</feature>
<dbReference type="AlphaFoldDB" id="A0A4V3C4M0"/>
<dbReference type="GO" id="GO:0009055">
    <property type="term" value="F:electron transfer activity"/>
    <property type="evidence" value="ECO:0007669"/>
    <property type="project" value="InterPro"/>
</dbReference>
<keyword evidence="3 6" id="KW-0479">Metal-binding</keyword>
<evidence type="ECO:0000313" key="10">
    <source>
        <dbReference type="Proteomes" id="UP000295741"/>
    </source>
</evidence>
<dbReference type="SUPFAM" id="SSF46626">
    <property type="entry name" value="Cytochrome c"/>
    <property type="match status" value="1"/>
</dbReference>
<evidence type="ECO:0000256" key="2">
    <source>
        <dbReference type="ARBA" id="ARBA00022617"/>
    </source>
</evidence>
<organism evidence="9 10">
    <name type="scientific">Sediminibacterium goheungense</name>
    <dbReference type="NCBI Taxonomy" id="1086393"/>
    <lineage>
        <taxon>Bacteria</taxon>
        <taxon>Pseudomonadati</taxon>
        <taxon>Bacteroidota</taxon>
        <taxon>Chitinophagia</taxon>
        <taxon>Chitinophagales</taxon>
        <taxon>Chitinophagaceae</taxon>
        <taxon>Sediminibacterium</taxon>
    </lineage>
</organism>
<dbReference type="Pfam" id="PF02085">
    <property type="entry name" value="Cytochrom_CIII"/>
    <property type="match status" value="1"/>
</dbReference>
<dbReference type="EMBL" id="SNWP01000011">
    <property type="protein sequence ID" value="TDO26538.1"/>
    <property type="molecule type" value="Genomic_DNA"/>
</dbReference>
<feature type="transmembrane region" description="Helical" evidence="7">
    <location>
        <begin position="170"/>
        <end position="188"/>
    </location>
</feature>
<evidence type="ECO:0000256" key="6">
    <source>
        <dbReference type="PROSITE-ProRule" id="PRU00433"/>
    </source>
</evidence>
<evidence type="ECO:0000256" key="5">
    <source>
        <dbReference type="ARBA" id="ARBA00023004"/>
    </source>
</evidence>
<dbReference type="PANTHER" id="PTHR39425:SF1">
    <property type="entry name" value="CYTOCHROME C7-LIKE DOMAIN-CONTAINING PROTEIN"/>
    <property type="match status" value="1"/>
</dbReference>
<sequence length="445" mass="49081">MSASCHIFAAVHGYFSTPRTTFVYMISFRRITKTCLLSALLFLGFSTVNTVSAQDGKALFTTNCASCHQVHKASTGPALAGVEDRWPNKANLYSWIRNSSAFLKTGDKYANDLYVQYNKVAMNQFPNLTDDEIGAILKYINSVPAPGTGAAAGAAAGDPNAAAASESDNTLLFGILTLILAVVALILLQVNANLKKLADEREGHAAVEPVPFWRNKSYIAMITVVLFVVGGYLTSKGAMGLGRSKDYQPEQPIYYSHKVHAGINQINCQYCHTGVYQGKQATIPSVNVCMNCHMSINEYNGEKMYNEAGEEVNGTAEIQKLYKYAGFEPGKPWDPSKAKPIEWVRIHNLPDHVYFNHSQHVKAGQVACQTCHGEIQKMGEVKQFSDLSMGWCINCHRETQVQFKDNGFYSIYEKYHQDLKSGKMDSTKGVTVEAIGGTECQKCHY</sequence>
<comment type="caution">
    <text evidence="9">The sequence shown here is derived from an EMBL/GenBank/DDBJ whole genome shotgun (WGS) entry which is preliminary data.</text>
</comment>
<reference evidence="9 10" key="1">
    <citation type="submission" date="2019-03" db="EMBL/GenBank/DDBJ databases">
        <title>Genomic Encyclopedia of Archaeal and Bacterial Type Strains, Phase II (KMG-II): from individual species to whole genera.</title>
        <authorList>
            <person name="Goeker M."/>
        </authorList>
    </citation>
    <scope>NUCLEOTIDE SEQUENCE [LARGE SCALE GENOMIC DNA]</scope>
    <source>
        <strain evidence="9 10">DSM 28323</strain>
    </source>
</reference>
<name>A0A4V3C4M0_9BACT</name>
<keyword evidence="10" id="KW-1185">Reference proteome</keyword>
<accession>A0A4V3C4M0</accession>
<dbReference type="PROSITE" id="PS51007">
    <property type="entry name" value="CYTC"/>
    <property type="match status" value="1"/>
</dbReference>
<dbReference type="CDD" id="cd08168">
    <property type="entry name" value="Cytochrom_C3"/>
    <property type="match status" value="2"/>
</dbReference>
<dbReference type="InterPro" id="IPR020942">
    <property type="entry name" value="Cyt_c_III_dom"/>
</dbReference>
<evidence type="ECO:0000256" key="1">
    <source>
        <dbReference type="ARBA" id="ARBA00022448"/>
    </source>
</evidence>
<evidence type="ECO:0000259" key="8">
    <source>
        <dbReference type="PROSITE" id="PS51007"/>
    </source>
</evidence>